<dbReference type="InterPro" id="IPR041685">
    <property type="entry name" value="AAA_GajA/Old/RecF-like"/>
</dbReference>
<dbReference type="OrthoDB" id="9809324at2"/>
<dbReference type="Proteomes" id="UP000199584">
    <property type="component" value="Unassembled WGS sequence"/>
</dbReference>
<reference evidence="3" key="1">
    <citation type="submission" date="2016-10" db="EMBL/GenBank/DDBJ databases">
        <authorList>
            <person name="Varghese N."/>
            <person name="Submissions S."/>
        </authorList>
    </citation>
    <scope>NUCLEOTIDE SEQUENCE [LARGE SCALE GENOMIC DNA]</scope>
    <source>
        <strain evidence="3">DSM 3669</strain>
    </source>
</reference>
<dbReference type="AlphaFoldDB" id="A0A1I6E8F6"/>
<evidence type="ECO:0000313" key="3">
    <source>
        <dbReference type="Proteomes" id="UP000199584"/>
    </source>
</evidence>
<protein>
    <submittedName>
        <fullName evidence="2">Predicted ATP-dependent endonuclease of the OLD family, contains P-loop ATPase and TOPRIM domains</fullName>
    </submittedName>
</protein>
<evidence type="ECO:0000313" key="2">
    <source>
        <dbReference type="EMBL" id="SFR13996.1"/>
    </source>
</evidence>
<dbReference type="SUPFAM" id="SSF52540">
    <property type="entry name" value="P-loop containing nucleoside triphosphate hydrolases"/>
    <property type="match status" value="1"/>
</dbReference>
<proteinExistence type="predicted"/>
<dbReference type="STRING" id="39060.SAMN05660706_12945"/>
<accession>A0A1I6E8F6</accession>
<name>A0A1I6E8F6_9FIRM</name>
<dbReference type="PANTHER" id="PTHR43581:SF4">
    <property type="entry name" value="ATP_GTP PHOSPHATASE"/>
    <property type="match status" value="1"/>
</dbReference>
<feature type="domain" description="Endonuclease GajA/Old nuclease/RecF-like AAA" evidence="1">
    <location>
        <begin position="175"/>
        <end position="296"/>
    </location>
</feature>
<gene>
    <name evidence="2" type="ORF">SAMN05660706_12945</name>
</gene>
<keyword evidence="2" id="KW-0378">Hydrolase</keyword>
<dbReference type="PANTHER" id="PTHR43581">
    <property type="entry name" value="ATP/GTP PHOSPHATASE"/>
    <property type="match status" value="1"/>
</dbReference>
<dbReference type="EMBL" id="FOYM01000029">
    <property type="protein sequence ID" value="SFR13996.1"/>
    <property type="molecule type" value="Genomic_DNA"/>
</dbReference>
<evidence type="ECO:0000259" key="1">
    <source>
        <dbReference type="Pfam" id="PF13175"/>
    </source>
</evidence>
<dbReference type="RefSeq" id="WP_092486279.1">
    <property type="nucleotide sequence ID" value="NZ_FOYM01000029.1"/>
</dbReference>
<keyword evidence="3" id="KW-1185">Reference proteome</keyword>
<dbReference type="Gene3D" id="3.40.50.300">
    <property type="entry name" value="P-loop containing nucleotide triphosphate hydrolases"/>
    <property type="match status" value="2"/>
</dbReference>
<keyword evidence="2" id="KW-0255">Endonuclease</keyword>
<dbReference type="GO" id="GO:0004519">
    <property type="term" value="F:endonuclease activity"/>
    <property type="evidence" value="ECO:0007669"/>
    <property type="project" value="UniProtKB-KW"/>
</dbReference>
<feature type="domain" description="Endonuclease GajA/Old nuclease/RecF-like AAA" evidence="1">
    <location>
        <begin position="1"/>
        <end position="42"/>
    </location>
</feature>
<dbReference type="Pfam" id="PF13175">
    <property type="entry name" value="AAA_15"/>
    <property type="match status" value="2"/>
</dbReference>
<dbReference type="InterPro" id="IPR051396">
    <property type="entry name" value="Bact_Antivir_Def_Nuclease"/>
</dbReference>
<dbReference type="InterPro" id="IPR027417">
    <property type="entry name" value="P-loop_NTPase"/>
</dbReference>
<organism evidence="2 3">
    <name type="scientific">Desulfoscipio geothermicus DSM 3669</name>
    <dbReference type="NCBI Taxonomy" id="1121426"/>
    <lineage>
        <taxon>Bacteria</taxon>
        <taxon>Bacillati</taxon>
        <taxon>Bacillota</taxon>
        <taxon>Clostridia</taxon>
        <taxon>Eubacteriales</taxon>
        <taxon>Desulfallaceae</taxon>
        <taxon>Desulfoscipio</taxon>
    </lineage>
</organism>
<keyword evidence="2" id="KW-0540">Nuclease</keyword>
<sequence length="560" mass="63388">MIKHVKLENFKNAVDFDTDLDKINVIVGANNSGKSSVLQGIHFNILAEAVRRNSGRETVSQHSLLYLPSSDFTVLRHGTPYTNYSGNTSKLTLTSDTFSDGENADSFSITISKGRNFENISIKCRPNNPFRQLVTSYTDLYSVYVPGLSGIPLEEKLQTKAVIRSATANGDANLYLRNILYYIKENGDLPKLNELINKIFPSTSIMLPYNPEQDLNIKVTINENGTSLPIELSGTGFLQIVQIMAYVLLFKPKLLLLDEPDEHLHPNNQLLLVDALKLLADKLNTQIIICTHSRHMLTALDDEAKFIWLKNGRVNQSNDSPYMYSVLMDIGALDTFDKVINGTYSCVFLTEDEKVKMAKRLLTYNSFNMNNTLIVPYKGCSNTETAIQLSDFIHRSAPNCKVIIHRDRDFMTDEEVSRVNEKISGHNTIPFVTDGSDIEAYFIDPSHLAYVIGVSRDEIIDWLNTLASNNHVEIQEKFHNKRKEIEYSFLYRDDRTACPSVIDLFGRTVPTASQNRLGKFMLRKANGDVFNKFGRSIDLLQNSPHLKIEQLQTILRQLQA</sequence>